<name>A0A0G4J8J5_PLABS</name>
<proteinExistence type="predicted"/>
<dbReference type="OrthoDB" id="119179at2759"/>
<keyword evidence="2" id="KW-1185">Reference proteome</keyword>
<organism evidence="1 2">
    <name type="scientific">Plasmodiophora brassicae</name>
    <name type="common">Clubroot disease agent</name>
    <dbReference type="NCBI Taxonomy" id="37360"/>
    <lineage>
        <taxon>Eukaryota</taxon>
        <taxon>Sar</taxon>
        <taxon>Rhizaria</taxon>
        <taxon>Endomyxa</taxon>
        <taxon>Phytomyxea</taxon>
        <taxon>Plasmodiophorida</taxon>
        <taxon>Plasmodiophoridae</taxon>
        <taxon>Plasmodiophora</taxon>
    </lineage>
</organism>
<gene>
    <name evidence="1" type="ORF">PBRA_009533</name>
</gene>
<sequence>MPRALFDEIHERVTQFDEYFLQKKDALGVPGFTSLQKVVCAVRMLTSGDSAHELDDKFRLAESTAIENLHRFCNAIIGWKAGWPGCIGSLDCMHVKWKNCPSAWAGMFTGKEHEPTVVIEAIADHECRIWHFFCGCPGSLNDLNVLDRSPVLNSQITGEMPTVLYSVGQNEYSVPYYLVDGIYPGIHCFMSTISNPSSRAQKLFATKQEAKRKDIERAFGILQHRFHILTIPMKLWHRDALCVVVKTCVILHNLIIDYERKHSIDSTYTEGSEYVPEHPFVIVPAKDEELSADAKLVNMSRIHNRSMHARLKEDLVEHLWSMFGGADDSS</sequence>
<dbReference type="InterPro" id="IPR006912">
    <property type="entry name" value="Harbinger_derived_prot"/>
</dbReference>
<dbReference type="Pfam" id="PF04827">
    <property type="entry name" value="Plant_tran"/>
    <property type="match status" value="1"/>
</dbReference>
<evidence type="ECO:0000313" key="2">
    <source>
        <dbReference type="Proteomes" id="UP000039324"/>
    </source>
</evidence>
<dbReference type="OMA" id="HECRIWH"/>
<accession>A0A0G4J8J5</accession>
<evidence type="ECO:0008006" key="3">
    <source>
        <dbReference type="Google" id="ProtNLM"/>
    </source>
</evidence>
<dbReference type="Proteomes" id="UP000039324">
    <property type="component" value="Unassembled WGS sequence"/>
</dbReference>
<dbReference type="PANTHER" id="PTHR47150">
    <property type="entry name" value="OS12G0169200 PROTEIN"/>
    <property type="match status" value="1"/>
</dbReference>
<dbReference type="AlphaFoldDB" id="A0A0G4J8J5"/>
<reference evidence="1 2" key="1">
    <citation type="submission" date="2015-02" db="EMBL/GenBank/DDBJ databases">
        <authorList>
            <person name="Chooi Y.-H."/>
        </authorList>
    </citation>
    <scope>NUCLEOTIDE SEQUENCE [LARGE SCALE GENOMIC DNA]</scope>
    <source>
        <strain evidence="1">E3</strain>
    </source>
</reference>
<dbReference type="PANTHER" id="PTHR47150:SF5">
    <property type="entry name" value="OS07G0546750 PROTEIN"/>
    <property type="match status" value="1"/>
</dbReference>
<evidence type="ECO:0000313" key="1">
    <source>
        <dbReference type="EMBL" id="CEP03953.1"/>
    </source>
</evidence>
<dbReference type="EMBL" id="CDSF01000159">
    <property type="protein sequence ID" value="CEP03953.1"/>
    <property type="molecule type" value="Genomic_DNA"/>
</dbReference>
<protein>
    <recommendedName>
        <fullName evidence="3">DDE Tnp4 domain-containing protein</fullName>
    </recommendedName>
</protein>